<feature type="non-terminal residue" evidence="3">
    <location>
        <position position="84"/>
    </location>
</feature>
<dbReference type="Gene3D" id="3.20.20.105">
    <property type="entry name" value="Queuine tRNA-ribosyltransferase-like"/>
    <property type="match status" value="1"/>
</dbReference>
<evidence type="ECO:0000313" key="4">
    <source>
        <dbReference type="Proteomes" id="UP000230885"/>
    </source>
</evidence>
<dbReference type="SUPFAM" id="SSF51713">
    <property type="entry name" value="tRNA-guanine transglycosylase"/>
    <property type="match status" value="1"/>
</dbReference>
<dbReference type="AlphaFoldDB" id="A0A2M8EU88"/>
<dbReference type="PANTHER" id="PTHR43468">
    <property type="match status" value="1"/>
</dbReference>
<keyword evidence="1" id="KW-0479">Metal-binding</keyword>
<dbReference type="Pfam" id="PF01702">
    <property type="entry name" value="TGT"/>
    <property type="match status" value="1"/>
</dbReference>
<sequence>MERKFNFKITARDKKTQARIGITYTAHGKIKTPAFVPVGTQASVKSLDNRDLAEIGSQLFFANTYHLYLRPGIEAIKRLGGLHS</sequence>
<organism evidence="3 4">
    <name type="scientific">Candidatus Shapirobacteria bacterium CG_4_9_14_0_2_um_filter_40_11</name>
    <dbReference type="NCBI Taxonomy" id="1974876"/>
    <lineage>
        <taxon>Bacteria</taxon>
        <taxon>Candidatus Shapironibacteriota</taxon>
    </lineage>
</organism>
<evidence type="ECO:0000256" key="1">
    <source>
        <dbReference type="ARBA" id="ARBA00022723"/>
    </source>
</evidence>
<gene>
    <name evidence="3" type="ORF">CO053_03390</name>
</gene>
<evidence type="ECO:0000259" key="2">
    <source>
        <dbReference type="Pfam" id="PF01702"/>
    </source>
</evidence>
<accession>A0A2M8EU88</accession>
<comment type="caution">
    <text evidence="3">The sequence shown here is derived from an EMBL/GenBank/DDBJ whole genome shotgun (WGS) entry which is preliminary data.</text>
</comment>
<reference evidence="4" key="1">
    <citation type="submission" date="2017-09" db="EMBL/GenBank/DDBJ databases">
        <title>Depth-based differentiation of microbial function through sediment-hosted aquifers and enrichment of novel symbionts in the deep terrestrial subsurface.</title>
        <authorList>
            <person name="Probst A.J."/>
            <person name="Ladd B."/>
            <person name="Jarett J.K."/>
            <person name="Geller-Mcgrath D.E."/>
            <person name="Sieber C.M.K."/>
            <person name="Emerson J.B."/>
            <person name="Anantharaman K."/>
            <person name="Thomas B.C."/>
            <person name="Malmstrom R."/>
            <person name="Stieglmeier M."/>
            <person name="Klingl A."/>
            <person name="Woyke T."/>
            <person name="Ryan C.M."/>
            <person name="Banfield J.F."/>
        </authorList>
    </citation>
    <scope>NUCLEOTIDE SEQUENCE [LARGE SCALE GENOMIC DNA]</scope>
</reference>
<dbReference type="GO" id="GO:0046872">
    <property type="term" value="F:metal ion binding"/>
    <property type="evidence" value="ECO:0007669"/>
    <property type="project" value="UniProtKB-KW"/>
</dbReference>
<dbReference type="NCBIfam" id="TIGR00449">
    <property type="entry name" value="tgt_general"/>
    <property type="match status" value="1"/>
</dbReference>
<dbReference type="InterPro" id="IPR002616">
    <property type="entry name" value="tRNA_ribo_trans-like"/>
</dbReference>
<dbReference type="GO" id="GO:0006400">
    <property type="term" value="P:tRNA modification"/>
    <property type="evidence" value="ECO:0007669"/>
    <property type="project" value="InterPro"/>
</dbReference>
<name>A0A2M8EU88_9BACT</name>
<dbReference type="PANTHER" id="PTHR43468:SF1">
    <property type="entry name" value="TRNA-GUANOSINE(34) QUEUINE TRANSGLYCOSYLASE"/>
    <property type="match status" value="1"/>
</dbReference>
<dbReference type="EMBL" id="PFSE01000053">
    <property type="protein sequence ID" value="PJC28681.1"/>
    <property type="molecule type" value="Genomic_DNA"/>
</dbReference>
<evidence type="ECO:0000313" key="3">
    <source>
        <dbReference type="EMBL" id="PJC28681.1"/>
    </source>
</evidence>
<feature type="domain" description="tRNA-guanine(15) transglycosylase-like" evidence="2">
    <location>
        <begin position="16"/>
        <end position="84"/>
    </location>
</feature>
<dbReference type="InterPro" id="IPR036511">
    <property type="entry name" value="TGT-like_sf"/>
</dbReference>
<protein>
    <submittedName>
        <fullName evidence="3">tRNA guanosine(34) transglycosylase Tgt</fullName>
    </submittedName>
</protein>
<dbReference type="Proteomes" id="UP000230885">
    <property type="component" value="Unassembled WGS sequence"/>
</dbReference>
<proteinExistence type="predicted"/>